<protein>
    <submittedName>
        <fullName evidence="1">Uncharacterized protein</fullName>
    </submittedName>
</protein>
<reference evidence="1" key="1">
    <citation type="submission" date="2020-05" db="EMBL/GenBank/DDBJ databases">
        <authorList>
            <person name="Chiriac C."/>
            <person name="Salcher M."/>
            <person name="Ghai R."/>
            <person name="Kavagutti S V."/>
        </authorList>
    </citation>
    <scope>NUCLEOTIDE SEQUENCE</scope>
</reference>
<sequence>MPFEDDDNDLPEQTTKINLKNISSQKLSRAQSQENLDKRVNKIIENNSAYKIKATELATQFNTAIADKTLKQNKNIFAKEMERELLIKMIQLAIDINNDPDEQEGMGSLSWITLLLKTCLLQRDRINQLEYILSQFDKKINLEIPELIKKEIKAALDKSKNGE</sequence>
<dbReference type="EMBL" id="LR797252">
    <property type="protein sequence ID" value="CAB4197047.1"/>
    <property type="molecule type" value="Genomic_DNA"/>
</dbReference>
<organism evidence="1">
    <name type="scientific">uncultured Caudovirales phage</name>
    <dbReference type="NCBI Taxonomy" id="2100421"/>
    <lineage>
        <taxon>Viruses</taxon>
        <taxon>Duplodnaviria</taxon>
        <taxon>Heunggongvirae</taxon>
        <taxon>Uroviricota</taxon>
        <taxon>Caudoviricetes</taxon>
        <taxon>Peduoviridae</taxon>
        <taxon>Maltschvirus</taxon>
        <taxon>Maltschvirus maltsch</taxon>
    </lineage>
</organism>
<gene>
    <name evidence="1" type="ORF">UFOVP1290_567</name>
</gene>
<evidence type="ECO:0000313" key="1">
    <source>
        <dbReference type="EMBL" id="CAB4197047.1"/>
    </source>
</evidence>
<name>A0A6J5RRY6_9CAUD</name>
<proteinExistence type="predicted"/>
<accession>A0A6J5RRY6</accession>